<accession>A0A4C1U3Z0</accession>
<evidence type="ECO:0000313" key="3">
    <source>
        <dbReference type="Proteomes" id="UP000299102"/>
    </source>
</evidence>
<proteinExistence type="predicted"/>
<feature type="compositionally biased region" description="Gly residues" evidence="1">
    <location>
        <begin position="291"/>
        <end position="300"/>
    </location>
</feature>
<organism evidence="2 3">
    <name type="scientific">Eumeta variegata</name>
    <name type="common">Bagworm moth</name>
    <name type="synonym">Eumeta japonica</name>
    <dbReference type="NCBI Taxonomy" id="151549"/>
    <lineage>
        <taxon>Eukaryota</taxon>
        <taxon>Metazoa</taxon>
        <taxon>Ecdysozoa</taxon>
        <taxon>Arthropoda</taxon>
        <taxon>Hexapoda</taxon>
        <taxon>Insecta</taxon>
        <taxon>Pterygota</taxon>
        <taxon>Neoptera</taxon>
        <taxon>Endopterygota</taxon>
        <taxon>Lepidoptera</taxon>
        <taxon>Glossata</taxon>
        <taxon>Ditrysia</taxon>
        <taxon>Tineoidea</taxon>
        <taxon>Psychidae</taxon>
        <taxon>Oiketicinae</taxon>
        <taxon>Eumeta</taxon>
    </lineage>
</organism>
<keyword evidence="3" id="KW-1185">Reference proteome</keyword>
<dbReference type="Proteomes" id="UP000299102">
    <property type="component" value="Unassembled WGS sequence"/>
</dbReference>
<dbReference type="AlphaFoldDB" id="A0A4C1U3Z0"/>
<evidence type="ECO:0000313" key="2">
    <source>
        <dbReference type="EMBL" id="GBP21009.1"/>
    </source>
</evidence>
<protein>
    <submittedName>
        <fullName evidence="2">Uncharacterized protein</fullName>
    </submittedName>
</protein>
<reference evidence="2 3" key="1">
    <citation type="journal article" date="2019" name="Commun. Biol.">
        <title>The bagworm genome reveals a unique fibroin gene that provides high tensile strength.</title>
        <authorList>
            <person name="Kono N."/>
            <person name="Nakamura H."/>
            <person name="Ohtoshi R."/>
            <person name="Tomita M."/>
            <person name="Numata K."/>
            <person name="Arakawa K."/>
        </authorList>
    </citation>
    <scope>NUCLEOTIDE SEQUENCE [LARGE SCALE GENOMIC DNA]</scope>
</reference>
<evidence type="ECO:0000256" key="1">
    <source>
        <dbReference type="SAM" id="MobiDB-lite"/>
    </source>
</evidence>
<gene>
    <name evidence="2" type="ORF">EVAR_11040_1</name>
</gene>
<comment type="caution">
    <text evidence="2">The sequence shown here is derived from an EMBL/GenBank/DDBJ whole genome shotgun (WGS) entry which is preliminary data.</text>
</comment>
<sequence length="323" mass="35134">MGQRVIGLRAGQYLREDLESLKMLTSPSLPFFTLRIAFAARPSPPERPCRRDRVVASVPRLLPSRHSVRAAPTLPSMRLPSVKCAARRRRDGPPSGVEVLDALVPPGTCAGHFPHSDVLREQPREDERGMQGHCTVSPACLQSDAALDSVEHLSHAELPRRRCPSARSVQNDRLYHAFVYGQTEAYFANRANPLAIHVHHWVVIFQLLVSTIEFVFDGANLSLFLTPQQCTRARARLASSIDEADCPENMRTTSSANACTYTPSSPSSRVGNPGSGSKAYLTTTSRSRGSLGPGHGGSPGSQGRAAGSQRRPPRVVEGALYVQ</sequence>
<feature type="region of interest" description="Disordered" evidence="1">
    <location>
        <begin position="248"/>
        <end position="323"/>
    </location>
</feature>
<dbReference type="EMBL" id="BGZK01000125">
    <property type="protein sequence ID" value="GBP21009.1"/>
    <property type="molecule type" value="Genomic_DNA"/>
</dbReference>
<feature type="compositionally biased region" description="Polar residues" evidence="1">
    <location>
        <begin position="250"/>
        <end position="270"/>
    </location>
</feature>
<name>A0A4C1U3Z0_EUMVA</name>